<gene>
    <name evidence="4" type="ORF">ASIM_LOCUS13520</name>
</gene>
<dbReference type="InterPro" id="IPR000884">
    <property type="entry name" value="TSP1_rpt"/>
</dbReference>
<dbReference type="PANTHER" id="PTHR13723:SF20">
    <property type="entry name" value="A DISINTEGRIN AND METALLOPROTEINASE WITH THROMBOSPONDIN MOTIFS 13"/>
    <property type="match status" value="1"/>
</dbReference>
<dbReference type="PROSITE" id="PS50092">
    <property type="entry name" value="TSP1"/>
    <property type="match status" value="3"/>
</dbReference>
<dbReference type="GO" id="GO:0005576">
    <property type="term" value="C:extracellular region"/>
    <property type="evidence" value="ECO:0007669"/>
    <property type="project" value="UniProtKB-SubCell"/>
</dbReference>
<dbReference type="Gene3D" id="2.60.40.10">
    <property type="entry name" value="Immunoglobulins"/>
    <property type="match status" value="1"/>
</dbReference>
<dbReference type="Gene3D" id="2.20.100.10">
    <property type="entry name" value="Thrombospondin type-1 (TSP1) repeat"/>
    <property type="match status" value="3"/>
</dbReference>
<feature type="domain" description="Ig-like" evidence="3">
    <location>
        <begin position="263"/>
        <end position="358"/>
    </location>
</feature>
<dbReference type="GO" id="GO:0004222">
    <property type="term" value="F:metalloendopeptidase activity"/>
    <property type="evidence" value="ECO:0007669"/>
    <property type="project" value="TreeGrafter"/>
</dbReference>
<sequence>MTRSSVCLSNLQLITFDNYVAQAPFGQWRDDSAQRDSLTFNNPVGSGMAQPRLVMIQSSIWNLRLLIRSNQSDNHFVCRFFPGQWGPCSTTCGPGVSTRTVECVAVQGITSNIIKLPDYECEGTPKPSSFQPCQIRQCPLSESVGDPPERERTFSSSRGFKWDYGDWTTCSASCLGVLLQVVIKQENSDISVQVDVWSQCSATCGAGEQRREVTCEQRMANGEVRVFNPPNYCRHLQKPPTVQLCNLGSCSADGRSPLDTNRPQSTDFDQKSKHHRKLTLNVGGRANLYQGTSIKVKCPVRNFSKDKIIWTKDGHKIVNSAHIKVSSNGALRIFHARMEDAGVYACYAGGIQGNVTLTFKQREELRDDRENNDSRRMLEKAAQADGSDDTPISVDHELIQAMTESKMLCLKVRQLKCRVIYEGMAGYLDDSVCESFGVNRPPSSRSCSPSYCPHWEATEWTTCSTSRCIRHATSVQKRDVNCVYENGTRADFALCDRGNRPKVKKECVNMNCTAEWRPSVWGHCSRTCGDGGVQMRLLRCVWHGTRKAAGRHCQTSTRPSAIRACVQPHHQQLPPCHPMPPTGGVVPFKGWENWRGWRLYNWNSHAQSPAKI</sequence>
<dbReference type="SMART" id="SM00209">
    <property type="entry name" value="TSP1"/>
    <property type="match status" value="4"/>
</dbReference>
<dbReference type="InterPro" id="IPR050439">
    <property type="entry name" value="ADAMTS_ADAMTS-like"/>
</dbReference>
<dbReference type="InterPro" id="IPR003598">
    <property type="entry name" value="Ig_sub2"/>
</dbReference>
<dbReference type="GO" id="GO:0006508">
    <property type="term" value="P:proteolysis"/>
    <property type="evidence" value="ECO:0007669"/>
    <property type="project" value="TreeGrafter"/>
</dbReference>
<keyword evidence="2" id="KW-0964">Secreted</keyword>
<name>A0A0M3JZX7_ANISI</name>
<dbReference type="WBParaSite" id="ASIM_0001409201-mRNA-1">
    <property type="protein sequence ID" value="ASIM_0001409201-mRNA-1"/>
    <property type="gene ID" value="ASIM_0001409201"/>
</dbReference>
<comment type="subcellular location">
    <subcellularLocation>
        <location evidence="1">Secreted</location>
    </subcellularLocation>
</comment>
<proteinExistence type="predicted"/>
<dbReference type="InterPro" id="IPR007110">
    <property type="entry name" value="Ig-like_dom"/>
</dbReference>
<dbReference type="OrthoDB" id="5948003at2759"/>
<keyword evidence="5" id="KW-1185">Reference proteome</keyword>
<dbReference type="SMART" id="SM00408">
    <property type="entry name" value="IGc2"/>
    <property type="match status" value="1"/>
</dbReference>
<dbReference type="Proteomes" id="UP000267096">
    <property type="component" value="Unassembled WGS sequence"/>
</dbReference>
<accession>A0A0M3JZX7</accession>
<organism evidence="6">
    <name type="scientific">Anisakis simplex</name>
    <name type="common">Herring worm</name>
    <dbReference type="NCBI Taxonomy" id="6269"/>
    <lineage>
        <taxon>Eukaryota</taxon>
        <taxon>Metazoa</taxon>
        <taxon>Ecdysozoa</taxon>
        <taxon>Nematoda</taxon>
        <taxon>Chromadorea</taxon>
        <taxon>Rhabditida</taxon>
        <taxon>Spirurina</taxon>
        <taxon>Ascaridomorpha</taxon>
        <taxon>Ascaridoidea</taxon>
        <taxon>Anisakidae</taxon>
        <taxon>Anisakis</taxon>
        <taxon>Anisakis simplex complex</taxon>
    </lineage>
</organism>
<dbReference type="AlphaFoldDB" id="A0A0M3JZX7"/>
<dbReference type="GO" id="GO:0030198">
    <property type="term" value="P:extracellular matrix organization"/>
    <property type="evidence" value="ECO:0007669"/>
    <property type="project" value="TreeGrafter"/>
</dbReference>
<dbReference type="PANTHER" id="PTHR13723">
    <property type="entry name" value="ADAMTS A DISINTEGRIN AND METALLOPROTEASE WITH THROMBOSPONDIN MOTIFS PROTEASE"/>
    <property type="match status" value="1"/>
</dbReference>
<dbReference type="PROSITE" id="PS50835">
    <property type="entry name" value="IG_LIKE"/>
    <property type="match status" value="1"/>
</dbReference>
<dbReference type="SUPFAM" id="SSF48726">
    <property type="entry name" value="Immunoglobulin"/>
    <property type="match status" value="1"/>
</dbReference>
<evidence type="ECO:0000256" key="2">
    <source>
        <dbReference type="ARBA" id="ARBA00022525"/>
    </source>
</evidence>
<dbReference type="SMART" id="SM00409">
    <property type="entry name" value="IG"/>
    <property type="match status" value="1"/>
</dbReference>
<dbReference type="InterPro" id="IPR013098">
    <property type="entry name" value="Ig_I-set"/>
</dbReference>
<dbReference type="EMBL" id="UYRR01031417">
    <property type="protein sequence ID" value="VDK49916.1"/>
    <property type="molecule type" value="Genomic_DNA"/>
</dbReference>
<reference evidence="4 5" key="2">
    <citation type="submission" date="2018-11" db="EMBL/GenBank/DDBJ databases">
        <authorList>
            <consortium name="Pathogen Informatics"/>
        </authorList>
    </citation>
    <scope>NUCLEOTIDE SEQUENCE [LARGE SCALE GENOMIC DNA]</scope>
</reference>
<dbReference type="InterPro" id="IPR003599">
    <property type="entry name" value="Ig_sub"/>
</dbReference>
<dbReference type="InterPro" id="IPR036383">
    <property type="entry name" value="TSP1_rpt_sf"/>
</dbReference>
<evidence type="ECO:0000313" key="4">
    <source>
        <dbReference type="EMBL" id="VDK49916.1"/>
    </source>
</evidence>
<dbReference type="GO" id="GO:0031012">
    <property type="term" value="C:extracellular matrix"/>
    <property type="evidence" value="ECO:0007669"/>
    <property type="project" value="TreeGrafter"/>
</dbReference>
<dbReference type="InterPro" id="IPR036179">
    <property type="entry name" value="Ig-like_dom_sf"/>
</dbReference>
<reference evidence="6" key="1">
    <citation type="submission" date="2017-02" db="UniProtKB">
        <authorList>
            <consortium name="WormBaseParasite"/>
        </authorList>
    </citation>
    <scope>IDENTIFICATION</scope>
</reference>
<protein>
    <submittedName>
        <fullName evidence="6">Ig-like domain-containing protein</fullName>
    </submittedName>
</protein>
<dbReference type="InterPro" id="IPR013783">
    <property type="entry name" value="Ig-like_fold"/>
</dbReference>
<evidence type="ECO:0000259" key="3">
    <source>
        <dbReference type="PROSITE" id="PS50835"/>
    </source>
</evidence>
<dbReference type="Pfam" id="PF07679">
    <property type="entry name" value="I-set"/>
    <property type="match status" value="1"/>
</dbReference>
<dbReference type="Pfam" id="PF19030">
    <property type="entry name" value="TSP1_ADAMTS"/>
    <property type="match status" value="3"/>
</dbReference>
<evidence type="ECO:0000313" key="5">
    <source>
        <dbReference type="Proteomes" id="UP000267096"/>
    </source>
</evidence>
<dbReference type="SUPFAM" id="SSF82895">
    <property type="entry name" value="TSP-1 type 1 repeat"/>
    <property type="match status" value="3"/>
</dbReference>
<evidence type="ECO:0000313" key="6">
    <source>
        <dbReference type="WBParaSite" id="ASIM_0001409201-mRNA-1"/>
    </source>
</evidence>
<evidence type="ECO:0000256" key="1">
    <source>
        <dbReference type="ARBA" id="ARBA00004613"/>
    </source>
</evidence>